<dbReference type="PANTHER" id="PTHR22953">
    <property type="entry name" value="ACID PHOSPHATASE RELATED"/>
    <property type="match status" value="1"/>
</dbReference>
<dbReference type="GO" id="GO:0046872">
    <property type="term" value="F:metal ion binding"/>
    <property type="evidence" value="ECO:0007669"/>
    <property type="project" value="InterPro"/>
</dbReference>
<gene>
    <name evidence="3" type="ORF">COT81_01155</name>
</gene>
<dbReference type="SUPFAM" id="SSF49363">
    <property type="entry name" value="Purple acid phosphatase, N-terminal domain"/>
    <property type="match status" value="3"/>
</dbReference>
<dbReference type="InterPro" id="IPR008963">
    <property type="entry name" value="Purple_acid_Pase-like_N"/>
</dbReference>
<dbReference type="PROSITE" id="PS50853">
    <property type="entry name" value="FN3"/>
    <property type="match status" value="1"/>
</dbReference>
<reference evidence="4" key="1">
    <citation type="submission" date="2017-09" db="EMBL/GenBank/DDBJ databases">
        <title>Depth-based differentiation of microbial function through sediment-hosted aquifers and enrichment of novel symbionts in the deep terrestrial subsurface.</title>
        <authorList>
            <person name="Probst A.J."/>
            <person name="Ladd B."/>
            <person name="Jarett J.K."/>
            <person name="Geller-Mcgrath D.E."/>
            <person name="Sieber C.M.K."/>
            <person name="Emerson J.B."/>
            <person name="Anantharaman K."/>
            <person name="Thomas B.C."/>
            <person name="Malmstrom R."/>
            <person name="Stieglmeier M."/>
            <person name="Klingl A."/>
            <person name="Woyke T."/>
            <person name="Ryan C.M."/>
            <person name="Banfield J.F."/>
        </authorList>
    </citation>
    <scope>NUCLEOTIDE SEQUENCE [LARGE SCALE GENOMIC DNA]</scope>
</reference>
<dbReference type="AlphaFoldDB" id="A0A2H0W493"/>
<comment type="caution">
    <text evidence="3">The sequence shown here is derived from an EMBL/GenBank/DDBJ whole genome shotgun (WGS) entry which is preliminary data.</text>
</comment>
<proteinExistence type="predicted"/>
<dbReference type="CDD" id="cd00063">
    <property type="entry name" value="FN3"/>
    <property type="match status" value="2"/>
</dbReference>
<evidence type="ECO:0000313" key="4">
    <source>
        <dbReference type="Proteomes" id="UP000230935"/>
    </source>
</evidence>
<sequence>MPKFYFRIIILSCLWGSFFVFGGSVQAISSGDVVKLNEQATLYYVGADNMIYNFPSVDVFFNFFNTFSIVKIISQEEFNQLDIGGEVSSKILGKNIGRLIKASNSASIYFLGSDNRRYVFPSVQIFNTWYSDFDDIETLSPAEVVSFPLASNVNARPGLKLVQAVTNDTPWQIADPKVYAVSSQGVLRHIQKADVAAALFGERWETRIIPMAETVFSQYSIGAPIESALDYNIDVERGAAFSINVDKGVVSTKVPTYGNGINFGILITDGSTAADQLAPEISSIMIIDAGPGSVSVTWMTDEPASTVVEYGINIDEYNLNYVDAERTTVHNAIINDLQKDTNYYFKIKSADANSNLNSLEDFVFRTFNYAAGVSPPYDQEAPTIYNINHSSVNQTRAWVKWTTNEPATSIVEYGLVEGSYTKATSSSYLSQKHSILLEGLNPGTTYYYKVSSSDEENNAASRDGFSFITTNLAFDVASPFLSGVTVYNIGRSSVDISWTTNELADSVVEVGTKPGEYIQLVADSNYITQHKFSLPNLLPDTTYYFKVSSSDTYGNVAQSLEKTFITAKNI</sequence>
<dbReference type="Gene3D" id="2.60.40.10">
    <property type="entry name" value="Immunoglobulins"/>
    <property type="match status" value="1"/>
</dbReference>
<evidence type="ECO:0000259" key="2">
    <source>
        <dbReference type="PROSITE" id="PS50853"/>
    </source>
</evidence>
<dbReference type="Pfam" id="PF16656">
    <property type="entry name" value="Pur_ac_phosph_N"/>
    <property type="match status" value="3"/>
</dbReference>
<dbReference type="GO" id="GO:0003993">
    <property type="term" value="F:acid phosphatase activity"/>
    <property type="evidence" value="ECO:0007669"/>
    <property type="project" value="InterPro"/>
</dbReference>
<keyword evidence="1" id="KW-0732">Signal</keyword>
<accession>A0A2H0W493</accession>
<feature type="domain" description="Fibronectin type-III" evidence="2">
    <location>
        <begin position="480"/>
        <end position="569"/>
    </location>
</feature>
<dbReference type="InterPro" id="IPR015914">
    <property type="entry name" value="PAPs_N"/>
</dbReference>
<dbReference type="SMART" id="SM00060">
    <property type="entry name" value="FN3"/>
    <property type="match status" value="3"/>
</dbReference>
<dbReference type="PANTHER" id="PTHR22953:SF153">
    <property type="entry name" value="PURPLE ACID PHOSPHATASE"/>
    <property type="match status" value="1"/>
</dbReference>
<evidence type="ECO:0000256" key="1">
    <source>
        <dbReference type="ARBA" id="ARBA00022729"/>
    </source>
</evidence>
<dbReference type="Proteomes" id="UP000230935">
    <property type="component" value="Unassembled WGS sequence"/>
</dbReference>
<organism evidence="3 4">
    <name type="scientific">Candidatus Buchananbacteria bacterium CG10_big_fil_rev_8_21_14_0_10_42_9</name>
    <dbReference type="NCBI Taxonomy" id="1974526"/>
    <lineage>
        <taxon>Bacteria</taxon>
        <taxon>Candidatus Buchananiibacteriota</taxon>
    </lineage>
</organism>
<dbReference type="InterPro" id="IPR013783">
    <property type="entry name" value="Ig-like_fold"/>
</dbReference>
<protein>
    <recommendedName>
        <fullName evidence="2">Fibronectin type-III domain-containing protein</fullName>
    </recommendedName>
</protein>
<dbReference type="EMBL" id="PEZZ01000007">
    <property type="protein sequence ID" value="PIS05371.1"/>
    <property type="molecule type" value="Genomic_DNA"/>
</dbReference>
<dbReference type="Gene3D" id="2.60.40.380">
    <property type="entry name" value="Purple acid phosphatase-like, N-terminal"/>
    <property type="match status" value="2"/>
</dbReference>
<dbReference type="InterPro" id="IPR039331">
    <property type="entry name" value="PAPs-like"/>
</dbReference>
<dbReference type="InterPro" id="IPR003961">
    <property type="entry name" value="FN3_dom"/>
</dbReference>
<name>A0A2H0W493_9BACT</name>
<evidence type="ECO:0000313" key="3">
    <source>
        <dbReference type="EMBL" id="PIS05371.1"/>
    </source>
</evidence>